<reference evidence="3" key="1">
    <citation type="submission" date="2016-10" db="EMBL/GenBank/DDBJ databases">
        <authorList>
            <person name="Varghese N."/>
            <person name="Submissions S."/>
        </authorList>
    </citation>
    <scope>NUCLEOTIDE SEQUENCE [LARGE SCALE GENOMIC DNA]</scope>
    <source>
        <strain evidence="3">DSM 24740</strain>
    </source>
</reference>
<name>A0A1H9E374_9BACT</name>
<evidence type="ECO:0000313" key="2">
    <source>
        <dbReference type="EMBL" id="SEQ20077.1"/>
    </source>
</evidence>
<protein>
    <recommendedName>
        <fullName evidence="4">DUF3592 domain-containing protein</fullName>
    </recommendedName>
</protein>
<feature type="transmembrane region" description="Helical" evidence="1">
    <location>
        <begin position="12"/>
        <end position="34"/>
    </location>
</feature>
<keyword evidence="1" id="KW-0812">Transmembrane</keyword>
<dbReference type="AlphaFoldDB" id="A0A1H9E374"/>
<evidence type="ECO:0000256" key="1">
    <source>
        <dbReference type="SAM" id="Phobius"/>
    </source>
</evidence>
<accession>A0A1H9E374</accession>
<dbReference type="STRING" id="478744.SAMN05444359_106232"/>
<keyword evidence="1" id="KW-0472">Membrane</keyword>
<dbReference type="InParanoid" id="A0A1H9E374"/>
<proteinExistence type="predicted"/>
<keyword evidence="3" id="KW-1185">Reference proteome</keyword>
<keyword evidence="1" id="KW-1133">Transmembrane helix</keyword>
<dbReference type="EMBL" id="FOFB01000006">
    <property type="protein sequence ID" value="SEQ20077.1"/>
    <property type="molecule type" value="Genomic_DNA"/>
</dbReference>
<organism evidence="2 3">
    <name type="scientific">Neolewinella agarilytica</name>
    <dbReference type="NCBI Taxonomy" id="478744"/>
    <lineage>
        <taxon>Bacteria</taxon>
        <taxon>Pseudomonadati</taxon>
        <taxon>Bacteroidota</taxon>
        <taxon>Saprospiria</taxon>
        <taxon>Saprospirales</taxon>
        <taxon>Lewinellaceae</taxon>
        <taxon>Neolewinella</taxon>
    </lineage>
</organism>
<dbReference type="RefSeq" id="WP_090166975.1">
    <property type="nucleotide sequence ID" value="NZ_FOFB01000006.1"/>
</dbReference>
<gene>
    <name evidence="2" type="ORF">SAMN05444359_106232</name>
</gene>
<feature type="transmembrane region" description="Helical" evidence="1">
    <location>
        <begin position="137"/>
        <end position="156"/>
    </location>
</feature>
<sequence>MKRQHKALTFFKGLLAILMLFWIVVGCVAVGTFWRVELISKELYGFEPVVAETFTVSESGSKPQLDVRYSYEYAGEKYEGHELSPYNELTVKASLDGALRKWLTRPDELKLMVFVDPKNPSRSSVVRGWARGNRIEGLAYGTFLITLGLGLLYLLFRPSRRVQDLF</sequence>
<dbReference type="OrthoDB" id="1179002at2"/>
<evidence type="ECO:0000313" key="3">
    <source>
        <dbReference type="Proteomes" id="UP000199021"/>
    </source>
</evidence>
<dbReference type="PROSITE" id="PS51257">
    <property type="entry name" value="PROKAR_LIPOPROTEIN"/>
    <property type="match status" value="1"/>
</dbReference>
<evidence type="ECO:0008006" key="4">
    <source>
        <dbReference type="Google" id="ProtNLM"/>
    </source>
</evidence>
<dbReference type="Proteomes" id="UP000199021">
    <property type="component" value="Unassembled WGS sequence"/>
</dbReference>